<dbReference type="PROSITE" id="PS51318">
    <property type="entry name" value="TAT"/>
    <property type="match status" value="1"/>
</dbReference>
<proteinExistence type="predicted"/>
<reference evidence="1 2" key="1">
    <citation type="journal article" date="1991" name="Int. J. Syst. Bacteriol.">
        <title>Description of the erythromycin-producing bacterium Arthrobacter sp. strain NRRL B-3381 as Aeromicrobium erythreum gen. nov., sp. nov.</title>
        <authorList>
            <person name="Miller E.S."/>
            <person name="Woese C.R."/>
            <person name="Brenner S."/>
        </authorList>
    </citation>
    <scope>NUCLEOTIDE SEQUENCE [LARGE SCALE GENOMIC DNA]</scope>
    <source>
        <strain evidence="1 2">AR18</strain>
    </source>
</reference>
<dbReference type="PANTHER" id="PTHR43737:SF1">
    <property type="entry name" value="DUF1501 DOMAIN-CONTAINING PROTEIN"/>
    <property type="match status" value="1"/>
</dbReference>
<dbReference type="KEGG" id="aer:AERYTH_13750"/>
<organism evidence="1 2">
    <name type="scientific">Aeromicrobium erythreum</name>
    <dbReference type="NCBI Taxonomy" id="2041"/>
    <lineage>
        <taxon>Bacteria</taxon>
        <taxon>Bacillati</taxon>
        <taxon>Actinomycetota</taxon>
        <taxon>Actinomycetes</taxon>
        <taxon>Propionibacteriales</taxon>
        <taxon>Nocardioidaceae</taxon>
        <taxon>Aeromicrobium</taxon>
    </lineage>
</organism>
<sequence>MTGTDDCGCADYGLTRRSLLASGAALGLGGVVTSMVGDVLTSAVYGATGGNVLVVLSLRGGADGLSMVVPHAEAAYHAARPTTALKATELLHADATFGLHPKFAPVSRWWQAGSLAAVHAVGLPAPNRSHFEAMEELEDADPGSSARVGWINRMITGLGAQPDVLDAMQLGSTTMPTSLLGPAPAVATETVDDLGLPFADDARLSGALGSFLQTTYGRRGGVVGSAGLDAYALSRRTRSIADAARRPPANGARYASGDTGRAMAHAAGLVTSGLGVRAIAIDAGGWDHHIGLRWNVASRIEELATNLAAFFTDLGPAADRVTLLTMSEFGRRLRENGANGVDHGYGSCVLLMGAGVKGGRVHARWPGLGTEQQVDGDLAVTTDYRDVVAEVLRSRFPEVDVSGVFPGLVQRPLGVMA</sequence>
<evidence type="ECO:0000313" key="1">
    <source>
        <dbReference type="EMBL" id="ALX05687.1"/>
    </source>
</evidence>
<dbReference type="PANTHER" id="PTHR43737">
    <property type="entry name" value="BLL7424 PROTEIN"/>
    <property type="match status" value="1"/>
</dbReference>
<dbReference type="OrthoDB" id="9779968at2"/>
<dbReference type="PATRIC" id="fig|2041.4.peg.2868"/>
<dbReference type="InterPro" id="IPR010869">
    <property type="entry name" value="DUF1501"/>
</dbReference>
<dbReference type="Pfam" id="PF07394">
    <property type="entry name" value="DUF1501"/>
    <property type="match status" value="1"/>
</dbReference>
<dbReference type="EMBL" id="CP011502">
    <property type="protein sequence ID" value="ALX05687.1"/>
    <property type="molecule type" value="Genomic_DNA"/>
</dbReference>
<evidence type="ECO:0000313" key="2">
    <source>
        <dbReference type="Proteomes" id="UP000067689"/>
    </source>
</evidence>
<dbReference type="InterPro" id="IPR006311">
    <property type="entry name" value="TAT_signal"/>
</dbReference>
<evidence type="ECO:0008006" key="3">
    <source>
        <dbReference type="Google" id="ProtNLM"/>
    </source>
</evidence>
<accession>A0A0U3TJE2</accession>
<protein>
    <recommendedName>
        <fullName evidence="3">DUF1501 domain-containing protein</fullName>
    </recommendedName>
</protein>
<name>A0A0U3TJE2_9ACTN</name>
<gene>
    <name evidence="1" type="ORF">AERYTH_13750</name>
</gene>
<dbReference type="AlphaFoldDB" id="A0A0U3TJE2"/>
<dbReference type="RefSeq" id="WP_067859858.1">
    <property type="nucleotide sequence ID" value="NZ_CP011502.1"/>
</dbReference>
<keyword evidence="2" id="KW-1185">Reference proteome</keyword>
<dbReference type="STRING" id="2041.AERYTH_13750"/>
<dbReference type="Proteomes" id="UP000067689">
    <property type="component" value="Chromosome"/>
</dbReference>